<name>A0AB34FRQ0_9HYPO</name>
<dbReference type="AlphaFoldDB" id="A0AB34FRQ0"/>
<evidence type="ECO:0000256" key="1">
    <source>
        <dbReference type="SAM" id="MobiDB-lite"/>
    </source>
</evidence>
<reference evidence="2" key="1">
    <citation type="submission" date="2023-01" db="EMBL/GenBank/DDBJ databases">
        <title>The growth and conidiation of Purpureocillium lavendulum are regulated by nitrogen source and histone H3K14 acetylation.</title>
        <authorList>
            <person name="Tang P."/>
            <person name="Han J."/>
            <person name="Zhang C."/>
            <person name="Tang P."/>
            <person name="Qi F."/>
            <person name="Zhang K."/>
            <person name="Liang L."/>
        </authorList>
    </citation>
    <scope>NUCLEOTIDE SEQUENCE</scope>
    <source>
        <strain evidence="2">YMF1.00683</strain>
    </source>
</reference>
<protein>
    <submittedName>
        <fullName evidence="2">Glutathione-dependent formaldehyde-activating enzyme</fullName>
    </submittedName>
</protein>
<feature type="region of interest" description="Disordered" evidence="1">
    <location>
        <begin position="414"/>
        <end position="448"/>
    </location>
</feature>
<feature type="region of interest" description="Disordered" evidence="1">
    <location>
        <begin position="340"/>
        <end position="373"/>
    </location>
</feature>
<dbReference type="EMBL" id="JAQHRD010000004">
    <property type="protein sequence ID" value="KAJ6441802.1"/>
    <property type="molecule type" value="Genomic_DNA"/>
</dbReference>
<feature type="region of interest" description="Disordered" evidence="1">
    <location>
        <begin position="1"/>
        <end position="106"/>
    </location>
</feature>
<organism evidence="2 3">
    <name type="scientific">Purpureocillium lavendulum</name>
    <dbReference type="NCBI Taxonomy" id="1247861"/>
    <lineage>
        <taxon>Eukaryota</taxon>
        <taxon>Fungi</taxon>
        <taxon>Dikarya</taxon>
        <taxon>Ascomycota</taxon>
        <taxon>Pezizomycotina</taxon>
        <taxon>Sordariomycetes</taxon>
        <taxon>Hypocreomycetidae</taxon>
        <taxon>Hypocreales</taxon>
        <taxon>Ophiocordycipitaceae</taxon>
        <taxon>Purpureocillium</taxon>
    </lineage>
</organism>
<gene>
    <name evidence="2" type="ORF">O9K51_05353</name>
</gene>
<evidence type="ECO:0000313" key="3">
    <source>
        <dbReference type="Proteomes" id="UP001163105"/>
    </source>
</evidence>
<feature type="compositionally biased region" description="Acidic residues" evidence="1">
    <location>
        <begin position="83"/>
        <end position="94"/>
    </location>
</feature>
<feature type="compositionally biased region" description="Polar residues" evidence="1">
    <location>
        <begin position="52"/>
        <end position="65"/>
    </location>
</feature>
<comment type="caution">
    <text evidence="2">The sequence shown here is derived from an EMBL/GenBank/DDBJ whole genome shotgun (WGS) entry which is preliminary data.</text>
</comment>
<feature type="region of interest" description="Disordered" evidence="1">
    <location>
        <begin position="497"/>
        <end position="554"/>
    </location>
</feature>
<proteinExistence type="predicted"/>
<accession>A0AB34FRQ0</accession>
<feature type="compositionally biased region" description="Polar residues" evidence="1">
    <location>
        <begin position="357"/>
        <end position="368"/>
    </location>
</feature>
<feature type="compositionally biased region" description="Polar residues" evidence="1">
    <location>
        <begin position="95"/>
        <end position="104"/>
    </location>
</feature>
<keyword evidence="3" id="KW-1185">Reference proteome</keyword>
<evidence type="ECO:0000313" key="2">
    <source>
        <dbReference type="EMBL" id="KAJ6441802.1"/>
    </source>
</evidence>
<sequence>MQVFCCCGPRRKGEHDNDEAGEASPSLPHSNALGLVDTPPNTHQEHGLANIQPPTNTARPSSQISPGEGPADICQLGDRGNSDDYDDDNGDEDASQSAQRSTKTLDAVRTKLIRHISQENETRRNSRVAVGHSEEELARRAELRRFRQKRIQDELEASGSMDGGSSRSHWSTRYLSPLIDLGLPGGGPRDTIEFTVDGDVAFANHPVPAPSSPLETTRRQASCPQLVPDDDKAAASSQCHQGCSLEPDSATAAVPSPSRPVTAQSMTTQTPAALGVNAPRLERVLGADNDFDIRHGSHAWDDQSALGIWLIAQGMRSRDTSLIGVGDGGSDATPDCDNMHSPSQDFGGIDRVFDTPPSVSRENSTTTAPRLHGHGVITDALLHHEADVDTSQAGGANQITSPPSVAATMSTSIANPAGRSRDNPSSNYPSVMPSFEPSPADSTANSLSLSPQDMETLELSPFQWQGDFSIFREIGRSEGQSSYATAEDDTSNIENKYGVLTNLPRSPKATLSRPSGTASDSTSLHRRELHGKLGYHTKAEKHDTNQEADIVPGS</sequence>
<feature type="compositionally biased region" description="Polar residues" evidence="1">
    <location>
        <begin position="512"/>
        <end position="522"/>
    </location>
</feature>
<dbReference type="Proteomes" id="UP001163105">
    <property type="component" value="Unassembled WGS sequence"/>
</dbReference>